<dbReference type="Proteomes" id="UP001317532">
    <property type="component" value="Chromosome"/>
</dbReference>
<dbReference type="AlphaFoldDB" id="A0AAN1XX48"/>
<evidence type="ECO:0000256" key="8">
    <source>
        <dbReference type="SAM" id="MobiDB-lite"/>
    </source>
</evidence>
<name>A0AAN1XX48_UNVUL</name>
<dbReference type="SMART" id="SM00738">
    <property type="entry name" value="NGN"/>
    <property type="match status" value="1"/>
</dbReference>
<evidence type="ECO:0000256" key="6">
    <source>
        <dbReference type="NCBIfam" id="TIGR00922"/>
    </source>
</evidence>
<dbReference type="SUPFAM" id="SSF50104">
    <property type="entry name" value="Translation proteins SH3-like domain"/>
    <property type="match status" value="1"/>
</dbReference>
<organism evidence="11 12">
    <name type="scientific">Vulcanimicrobium alpinum</name>
    <dbReference type="NCBI Taxonomy" id="3016050"/>
    <lineage>
        <taxon>Bacteria</taxon>
        <taxon>Bacillati</taxon>
        <taxon>Vulcanimicrobiota</taxon>
        <taxon>Vulcanimicrobiia</taxon>
        <taxon>Vulcanimicrobiales</taxon>
        <taxon>Vulcanimicrobiaceae</taxon>
        <taxon>Vulcanimicrobium</taxon>
    </lineage>
</organism>
<dbReference type="InterPro" id="IPR005824">
    <property type="entry name" value="KOW"/>
</dbReference>
<keyword evidence="4 5" id="KW-0804">Transcription</keyword>
<protein>
    <recommendedName>
        <fullName evidence="5 6">Transcription termination/antitermination protein NusG</fullName>
    </recommendedName>
</protein>
<dbReference type="PRINTS" id="PR00338">
    <property type="entry name" value="NUSGTNSCPFCT"/>
</dbReference>
<dbReference type="FunFam" id="2.30.30.30:FF:000002">
    <property type="entry name" value="Transcription termination/antitermination factor NusG"/>
    <property type="match status" value="1"/>
</dbReference>
<dbReference type="KEGG" id="vab:WPS_14770"/>
<evidence type="ECO:0000256" key="2">
    <source>
        <dbReference type="ARBA" id="ARBA00022814"/>
    </source>
</evidence>
<evidence type="ECO:0000256" key="1">
    <source>
        <dbReference type="ARBA" id="ARBA00022472"/>
    </source>
</evidence>
<dbReference type="InterPro" id="IPR008991">
    <property type="entry name" value="Translation_prot_SH3-like_sf"/>
</dbReference>
<evidence type="ECO:0000256" key="5">
    <source>
        <dbReference type="HAMAP-Rule" id="MF_00948"/>
    </source>
</evidence>
<sequence length="203" mass="23149">MDQDQASALVTEDESVPAAPAQKKQDDRKKWYVIHTYSGYENKVKANLERRIHSMNMQDKIFRVLVPMEDEVEFKDGKRKITPKKVFPGYVLVEMDMDDGSWYVVRNTSGVTGFVGSPGSGEKPVPLQEKEVKTILKQMGIETPKLKIDFAKGDRIKVTSGPFFDFTGIVDDIQPEKEKVRALISIFGRETPVELEFYQIEKV</sequence>
<gene>
    <name evidence="5 11" type="primary">nusG</name>
    <name evidence="11" type="ORF">WPS_14770</name>
</gene>
<dbReference type="Gene3D" id="2.30.30.30">
    <property type="match status" value="1"/>
</dbReference>
<keyword evidence="3 5" id="KW-0805">Transcription regulation</keyword>
<dbReference type="FunFam" id="3.30.70.940:FF:000002">
    <property type="entry name" value="Transcription termination/antitermination protein NusG"/>
    <property type="match status" value="1"/>
</dbReference>
<dbReference type="HAMAP" id="MF_00948">
    <property type="entry name" value="NusG"/>
    <property type="match status" value="1"/>
</dbReference>
<evidence type="ECO:0000256" key="4">
    <source>
        <dbReference type="ARBA" id="ARBA00023163"/>
    </source>
</evidence>
<dbReference type="PANTHER" id="PTHR30265">
    <property type="entry name" value="RHO-INTERACTING TRANSCRIPTION TERMINATION FACTOR NUSG"/>
    <property type="match status" value="1"/>
</dbReference>
<dbReference type="PROSITE" id="PS01014">
    <property type="entry name" value="NUSG"/>
    <property type="match status" value="1"/>
</dbReference>
<feature type="region of interest" description="Disordered" evidence="8">
    <location>
        <begin position="1"/>
        <end position="28"/>
    </location>
</feature>
<dbReference type="InterPro" id="IPR015869">
    <property type="entry name" value="Transcrpt_antiterm_NusG_bac_CS"/>
</dbReference>
<keyword evidence="2 5" id="KW-0889">Transcription antitermination</keyword>
<dbReference type="Gene3D" id="3.30.70.940">
    <property type="entry name" value="NusG, N-terminal domain"/>
    <property type="match status" value="1"/>
</dbReference>
<proteinExistence type="inferred from homology"/>
<dbReference type="GO" id="GO:0005829">
    <property type="term" value="C:cytosol"/>
    <property type="evidence" value="ECO:0007669"/>
    <property type="project" value="TreeGrafter"/>
</dbReference>
<accession>A0AAN1XX48</accession>
<dbReference type="InterPro" id="IPR043425">
    <property type="entry name" value="NusG-like"/>
</dbReference>
<dbReference type="GO" id="GO:0006353">
    <property type="term" value="P:DNA-templated transcription termination"/>
    <property type="evidence" value="ECO:0007669"/>
    <property type="project" value="UniProtKB-UniRule"/>
</dbReference>
<dbReference type="InterPro" id="IPR036735">
    <property type="entry name" value="NGN_dom_sf"/>
</dbReference>
<dbReference type="GO" id="GO:0032784">
    <property type="term" value="P:regulation of DNA-templated transcription elongation"/>
    <property type="evidence" value="ECO:0007669"/>
    <property type="project" value="InterPro"/>
</dbReference>
<evidence type="ECO:0000256" key="3">
    <source>
        <dbReference type="ARBA" id="ARBA00023015"/>
    </source>
</evidence>
<comment type="similarity">
    <text evidence="5 7">Belongs to the NusG family.</text>
</comment>
<dbReference type="SUPFAM" id="SSF82679">
    <property type="entry name" value="N-utilization substance G protein NusG, N-terminal domain"/>
    <property type="match status" value="1"/>
</dbReference>
<dbReference type="InterPro" id="IPR047050">
    <property type="entry name" value="NGN"/>
</dbReference>
<keyword evidence="12" id="KW-1185">Reference proteome</keyword>
<evidence type="ECO:0000259" key="9">
    <source>
        <dbReference type="SMART" id="SM00738"/>
    </source>
</evidence>
<reference evidence="11 12" key="1">
    <citation type="journal article" date="2022" name="ISME Commun">
        <title>Vulcanimicrobium alpinus gen. nov. sp. nov., the first cultivated representative of the candidate phylum 'Eremiobacterota', is a metabolically versatile aerobic anoxygenic phototroph.</title>
        <authorList>
            <person name="Yabe S."/>
            <person name="Muto K."/>
            <person name="Abe K."/>
            <person name="Yokota A."/>
            <person name="Staudigel H."/>
            <person name="Tebo B.M."/>
        </authorList>
    </citation>
    <scope>NUCLEOTIDE SEQUENCE [LARGE SCALE GENOMIC DNA]</scope>
    <source>
        <strain evidence="11 12">WC8-2</strain>
    </source>
</reference>
<evidence type="ECO:0000313" key="11">
    <source>
        <dbReference type="EMBL" id="BDE06201.1"/>
    </source>
</evidence>
<dbReference type="GO" id="GO:0031564">
    <property type="term" value="P:transcription antitermination"/>
    <property type="evidence" value="ECO:0007669"/>
    <property type="project" value="UniProtKB-UniRule"/>
</dbReference>
<dbReference type="PANTHER" id="PTHR30265:SF2">
    <property type="entry name" value="TRANSCRIPTION TERMINATION_ANTITERMINATION PROTEIN NUSG"/>
    <property type="match status" value="1"/>
</dbReference>
<dbReference type="Pfam" id="PF02357">
    <property type="entry name" value="NusG"/>
    <property type="match status" value="1"/>
</dbReference>
<dbReference type="InterPro" id="IPR006645">
    <property type="entry name" value="NGN-like_dom"/>
</dbReference>
<evidence type="ECO:0000256" key="7">
    <source>
        <dbReference type="RuleBase" id="RU000538"/>
    </source>
</evidence>
<dbReference type="InterPro" id="IPR014722">
    <property type="entry name" value="Rib_uL2_dom2"/>
</dbReference>
<dbReference type="CDD" id="cd09891">
    <property type="entry name" value="NGN_Bact_1"/>
    <property type="match status" value="1"/>
</dbReference>
<dbReference type="InterPro" id="IPR001062">
    <property type="entry name" value="Transcrpt_antiterm_NusG"/>
</dbReference>
<dbReference type="CDD" id="cd06091">
    <property type="entry name" value="KOW_NusG"/>
    <property type="match status" value="1"/>
</dbReference>
<feature type="domain" description="KOW" evidence="10">
    <location>
        <begin position="149"/>
        <end position="176"/>
    </location>
</feature>
<dbReference type="SMART" id="SM00739">
    <property type="entry name" value="KOW"/>
    <property type="match status" value="1"/>
</dbReference>
<keyword evidence="1 5" id="KW-0806">Transcription termination</keyword>
<evidence type="ECO:0000313" key="12">
    <source>
        <dbReference type="Proteomes" id="UP001317532"/>
    </source>
</evidence>
<dbReference type="Pfam" id="PF00467">
    <property type="entry name" value="KOW"/>
    <property type="match status" value="1"/>
</dbReference>
<dbReference type="NCBIfam" id="TIGR00922">
    <property type="entry name" value="nusG"/>
    <property type="match status" value="1"/>
</dbReference>
<dbReference type="EMBL" id="AP025523">
    <property type="protein sequence ID" value="BDE06201.1"/>
    <property type="molecule type" value="Genomic_DNA"/>
</dbReference>
<dbReference type="RefSeq" id="WP_317997179.1">
    <property type="nucleotide sequence ID" value="NZ_AP025523.1"/>
</dbReference>
<feature type="domain" description="NusG-like N-terminal" evidence="9">
    <location>
        <begin position="28"/>
        <end position="139"/>
    </location>
</feature>
<dbReference type="GO" id="GO:0006354">
    <property type="term" value="P:DNA-templated transcription elongation"/>
    <property type="evidence" value="ECO:0007669"/>
    <property type="project" value="UniProtKB-UniRule"/>
</dbReference>
<comment type="function">
    <text evidence="5 7">Participates in transcription elongation, termination and antitermination.</text>
</comment>
<evidence type="ECO:0000259" key="10">
    <source>
        <dbReference type="SMART" id="SM00739"/>
    </source>
</evidence>